<dbReference type="EMBL" id="LSRX01000076">
    <property type="protein sequence ID" value="OLQ10509.1"/>
    <property type="molecule type" value="Genomic_DNA"/>
</dbReference>
<dbReference type="InterPro" id="IPR001806">
    <property type="entry name" value="Small_GTPase"/>
</dbReference>
<protein>
    <submittedName>
        <fullName evidence="3">Rab-like protein 2A</fullName>
    </submittedName>
</protein>
<dbReference type="SMART" id="SM00173">
    <property type="entry name" value="RAS"/>
    <property type="match status" value="1"/>
</dbReference>
<name>A0A1Q9ESV7_SYMMI</name>
<dbReference type="Pfam" id="PF00071">
    <property type="entry name" value="Ras"/>
    <property type="match status" value="1"/>
</dbReference>
<dbReference type="InterPro" id="IPR027417">
    <property type="entry name" value="P-loop_NTPase"/>
</dbReference>
<dbReference type="InterPro" id="IPR005225">
    <property type="entry name" value="Small_GTP-bd"/>
</dbReference>
<dbReference type="GO" id="GO:0003924">
    <property type="term" value="F:GTPase activity"/>
    <property type="evidence" value="ECO:0007669"/>
    <property type="project" value="InterPro"/>
</dbReference>
<comment type="caution">
    <text evidence="3">The sequence shown here is derived from an EMBL/GenBank/DDBJ whole genome shotgun (WGS) entry which is preliminary data.</text>
</comment>
<gene>
    <name evidence="3" type="primary">Rabl2</name>
    <name evidence="3" type="ORF">AK812_SmicGene5779</name>
</gene>
<dbReference type="SMART" id="SM00174">
    <property type="entry name" value="RHO"/>
    <property type="match status" value="1"/>
</dbReference>
<dbReference type="GO" id="GO:0005525">
    <property type="term" value="F:GTP binding"/>
    <property type="evidence" value="ECO:0007669"/>
    <property type="project" value="InterPro"/>
</dbReference>
<dbReference type="Proteomes" id="UP000186817">
    <property type="component" value="Unassembled WGS sequence"/>
</dbReference>
<dbReference type="SUPFAM" id="SSF52540">
    <property type="entry name" value="P-loop containing nucleoside triphosphate hydrolases"/>
    <property type="match status" value="1"/>
</dbReference>
<organism evidence="3 4">
    <name type="scientific">Symbiodinium microadriaticum</name>
    <name type="common">Dinoflagellate</name>
    <name type="synonym">Zooxanthella microadriatica</name>
    <dbReference type="NCBI Taxonomy" id="2951"/>
    <lineage>
        <taxon>Eukaryota</taxon>
        <taxon>Sar</taxon>
        <taxon>Alveolata</taxon>
        <taxon>Dinophyceae</taxon>
        <taxon>Suessiales</taxon>
        <taxon>Symbiodiniaceae</taxon>
        <taxon>Symbiodinium</taxon>
    </lineage>
</organism>
<keyword evidence="1" id="KW-0547">Nucleotide-binding</keyword>
<dbReference type="OrthoDB" id="48625at2759"/>
<reference evidence="3 4" key="1">
    <citation type="submission" date="2016-02" db="EMBL/GenBank/DDBJ databases">
        <title>Genome analysis of coral dinoflagellate symbionts highlights evolutionary adaptations to a symbiotic lifestyle.</title>
        <authorList>
            <person name="Aranda M."/>
            <person name="Li Y."/>
            <person name="Liew Y.J."/>
            <person name="Baumgarten S."/>
            <person name="Simakov O."/>
            <person name="Wilson M."/>
            <person name="Piel J."/>
            <person name="Ashoor H."/>
            <person name="Bougouffa S."/>
            <person name="Bajic V.B."/>
            <person name="Ryu T."/>
            <person name="Ravasi T."/>
            <person name="Bayer T."/>
            <person name="Micklem G."/>
            <person name="Kim H."/>
            <person name="Bhak J."/>
            <person name="Lajeunesse T.C."/>
            <person name="Voolstra C.R."/>
        </authorList>
    </citation>
    <scope>NUCLEOTIDE SEQUENCE [LARGE SCALE GENOMIC DNA]</scope>
    <source>
        <strain evidence="3 4">CCMP2467</strain>
    </source>
</reference>
<dbReference type="NCBIfam" id="TIGR00231">
    <property type="entry name" value="small_GTP"/>
    <property type="match status" value="1"/>
</dbReference>
<feature type="region of interest" description="Disordered" evidence="2">
    <location>
        <begin position="203"/>
        <end position="231"/>
    </location>
</feature>
<evidence type="ECO:0000313" key="4">
    <source>
        <dbReference type="Proteomes" id="UP000186817"/>
    </source>
</evidence>
<accession>A0A1Q9ESV7</accession>
<evidence type="ECO:0000256" key="1">
    <source>
        <dbReference type="ARBA" id="ARBA00022741"/>
    </source>
</evidence>
<dbReference type="PANTHER" id="PTHR47978">
    <property type="match status" value="1"/>
</dbReference>
<dbReference type="Gene3D" id="3.40.50.300">
    <property type="entry name" value="P-loop containing nucleotide triphosphate hydrolases"/>
    <property type="match status" value="1"/>
</dbReference>
<dbReference type="OMA" id="YHEAHAC"/>
<sequence length="231" mass="25807">MAEESEPAGAPVEDDQSPADLKIILCGDSAVGKSKMVERFLLDDYNPRTLSTFALTLFRYHHTGEDGRRWTIDFWDTAGQEQFDKLHASYYFQANACILAFDVTRKITYKNLETWYKEIRNYCPDIPVVCVANKIDVEPSMAKKRFNFPVTHQLPFYFVSSADGTNVVRVFREAISLAVKNKENPPDEVMAEIYALLAEDDRPARGDESEAAAYDDAGDPSPVSEGGGASA</sequence>
<dbReference type="AlphaFoldDB" id="A0A1Q9ESV7"/>
<dbReference type="PROSITE" id="PS51419">
    <property type="entry name" value="RAB"/>
    <property type="match status" value="1"/>
</dbReference>
<dbReference type="SMART" id="SM00176">
    <property type="entry name" value="RAN"/>
    <property type="match status" value="1"/>
</dbReference>
<evidence type="ECO:0000313" key="3">
    <source>
        <dbReference type="EMBL" id="OLQ10509.1"/>
    </source>
</evidence>
<dbReference type="SMART" id="SM00175">
    <property type="entry name" value="RAB"/>
    <property type="match status" value="1"/>
</dbReference>
<dbReference type="PRINTS" id="PR00449">
    <property type="entry name" value="RASTRNSFRMNG"/>
</dbReference>
<dbReference type="FunFam" id="3.40.50.300:FF:001447">
    <property type="entry name" value="Ras-related protein Rab-1B"/>
    <property type="match status" value="1"/>
</dbReference>
<proteinExistence type="predicted"/>
<keyword evidence="4" id="KW-1185">Reference proteome</keyword>
<evidence type="ECO:0000256" key="2">
    <source>
        <dbReference type="SAM" id="MobiDB-lite"/>
    </source>
</evidence>